<organism evidence="1 2">
    <name type="scientific">Lecanicillium saksenae</name>
    <dbReference type="NCBI Taxonomy" id="468837"/>
    <lineage>
        <taxon>Eukaryota</taxon>
        <taxon>Fungi</taxon>
        <taxon>Dikarya</taxon>
        <taxon>Ascomycota</taxon>
        <taxon>Pezizomycotina</taxon>
        <taxon>Sordariomycetes</taxon>
        <taxon>Hypocreomycetidae</taxon>
        <taxon>Hypocreales</taxon>
        <taxon>Cordycipitaceae</taxon>
        <taxon>Lecanicillium</taxon>
    </lineage>
</organism>
<evidence type="ECO:0000313" key="1">
    <source>
        <dbReference type="EMBL" id="KAJ3494770.1"/>
    </source>
</evidence>
<dbReference type="EMBL" id="JANAKD010000345">
    <property type="protein sequence ID" value="KAJ3494770.1"/>
    <property type="molecule type" value="Genomic_DNA"/>
</dbReference>
<comment type="caution">
    <text evidence="1">The sequence shown here is derived from an EMBL/GenBank/DDBJ whole genome shotgun (WGS) entry which is preliminary data.</text>
</comment>
<accession>A0ACC1QY98</accession>
<sequence>MPTMTRKQPIHTSQWIIVPLSVVMVAFATFAFTGVPGAPLKDTTVPVFTTTRMEVSCATLEFSRHTANRVAPQTGEHFLTFRRRTSPALIYQGLHALPALIWSVMMPLQHVDWLRKKWPALHRSSGYAILSGSLILGLTGTWFISANHAHTHPNLFHLHTINGWAVVGWPTFALTILLITPWYFVTMYKTAVTARKKDFLSHRKWAVLHTMIAYTISLERVGVIVFYAFGWILTFFPKEKVHGFFNNLPDTDSAIAEAELDIFALTNLFGLLMFFTWTAFELGRVGVWRRARIDSKKTN</sequence>
<reference evidence="1" key="1">
    <citation type="submission" date="2022-07" db="EMBL/GenBank/DDBJ databases">
        <title>Genome Sequence of Lecanicillium saksenae.</title>
        <authorList>
            <person name="Buettner E."/>
        </authorList>
    </citation>
    <scope>NUCLEOTIDE SEQUENCE</scope>
    <source>
        <strain evidence="1">VT-O1</strain>
    </source>
</reference>
<name>A0ACC1QY98_9HYPO</name>
<evidence type="ECO:0000313" key="2">
    <source>
        <dbReference type="Proteomes" id="UP001148737"/>
    </source>
</evidence>
<gene>
    <name evidence="1" type="ORF">NLG97_g3866</name>
</gene>
<dbReference type="Proteomes" id="UP001148737">
    <property type="component" value="Unassembled WGS sequence"/>
</dbReference>
<protein>
    <submittedName>
        <fullName evidence="1">Uncharacterized protein</fullName>
    </submittedName>
</protein>
<keyword evidence="2" id="KW-1185">Reference proteome</keyword>
<proteinExistence type="predicted"/>